<dbReference type="PANTHER" id="PTHR31672:SF13">
    <property type="entry name" value="F-BOX PROTEIN CPR30-LIKE"/>
    <property type="match status" value="1"/>
</dbReference>
<protein>
    <recommendedName>
        <fullName evidence="1">F-box domain-containing protein</fullName>
    </recommendedName>
</protein>
<organism evidence="2">
    <name type="scientific">Rhizophora mucronata</name>
    <name type="common">Asiatic mangrove</name>
    <dbReference type="NCBI Taxonomy" id="61149"/>
    <lineage>
        <taxon>Eukaryota</taxon>
        <taxon>Viridiplantae</taxon>
        <taxon>Streptophyta</taxon>
        <taxon>Embryophyta</taxon>
        <taxon>Tracheophyta</taxon>
        <taxon>Spermatophyta</taxon>
        <taxon>Magnoliopsida</taxon>
        <taxon>eudicotyledons</taxon>
        <taxon>Gunneridae</taxon>
        <taxon>Pentapetalae</taxon>
        <taxon>rosids</taxon>
        <taxon>fabids</taxon>
        <taxon>Malpighiales</taxon>
        <taxon>Rhizophoraceae</taxon>
        <taxon>Rhizophora</taxon>
    </lineage>
</organism>
<dbReference type="AlphaFoldDB" id="A0A2P2MWI4"/>
<evidence type="ECO:0000313" key="2">
    <source>
        <dbReference type="EMBL" id="MBX34562.1"/>
    </source>
</evidence>
<dbReference type="CDD" id="cd22157">
    <property type="entry name" value="F-box_AtFBW1-like"/>
    <property type="match status" value="1"/>
</dbReference>
<dbReference type="Gene3D" id="1.20.1280.50">
    <property type="match status" value="1"/>
</dbReference>
<dbReference type="PANTHER" id="PTHR31672">
    <property type="entry name" value="BNACNNG10540D PROTEIN"/>
    <property type="match status" value="1"/>
</dbReference>
<accession>A0A2P2MWI4</accession>
<dbReference type="SUPFAM" id="SSF81383">
    <property type="entry name" value="F-box domain"/>
    <property type="match status" value="1"/>
</dbReference>
<dbReference type="EMBL" id="GGEC01054078">
    <property type="protein sequence ID" value="MBX34562.1"/>
    <property type="molecule type" value="Transcribed_RNA"/>
</dbReference>
<feature type="domain" description="F-box" evidence="1">
    <location>
        <begin position="4"/>
        <end position="44"/>
    </location>
</feature>
<reference evidence="2" key="1">
    <citation type="submission" date="2018-02" db="EMBL/GenBank/DDBJ databases">
        <title>Rhizophora mucronata_Transcriptome.</title>
        <authorList>
            <person name="Meera S.P."/>
            <person name="Sreeshan A."/>
            <person name="Augustine A."/>
        </authorList>
    </citation>
    <scope>NUCLEOTIDE SEQUENCE</scope>
    <source>
        <tissue evidence="2">Leaf</tissue>
    </source>
</reference>
<dbReference type="InterPro" id="IPR050796">
    <property type="entry name" value="SCF_F-box_component"/>
</dbReference>
<sequence length="119" mass="13768">MAALTEDFVIEILSRLPVKSLLRFKCLSKSWCATIETRGFRYKHLKNTTDESRGSLWVQYFFEYSRSFFNAFFPDETLVDSTHLPFDVPLFWGQGILHSPCNGIFLVSNYKRLQGGCPS</sequence>
<dbReference type="SMART" id="SM00256">
    <property type="entry name" value="FBOX"/>
    <property type="match status" value="1"/>
</dbReference>
<dbReference type="InterPro" id="IPR001810">
    <property type="entry name" value="F-box_dom"/>
</dbReference>
<dbReference type="Pfam" id="PF00646">
    <property type="entry name" value="F-box"/>
    <property type="match status" value="1"/>
</dbReference>
<evidence type="ECO:0000259" key="1">
    <source>
        <dbReference type="SMART" id="SM00256"/>
    </source>
</evidence>
<dbReference type="InterPro" id="IPR036047">
    <property type="entry name" value="F-box-like_dom_sf"/>
</dbReference>
<proteinExistence type="predicted"/>
<name>A0A2P2MWI4_RHIMU</name>